<accession>A0A9P9BMY0</accession>
<dbReference type="AlphaFoldDB" id="A0A9P9BMY0"/>
<dbReference type="Proteomes" id="UP000756346">
    <property type="component" value="Unassembled WGS sequence"/>
</dbReference>
<gene>
    <name evidence="2" type="ORF">B0I36DRAFT_331201</name>
</gene>
<name>A0A9P9BMY0_9PEZI</name>
<dbReference type="GeneID" id="70184500"/>
<evidence type="ECO:0000313" key="3">
    <source>
        <dbReference type="Proteomes" id="UP000756346"/>
    </source>
</evidence>
<protein>
    <recommendedName>
        <fullName evidence="4">Hypersensitive response-inducing protein</fullName>
    </recommendedName>
</protein>
<dbReference type="EMBL" id="JAGTJQ010000008">
    <property type="protein sequence ID" value="KAH7026728.1"/>
    <property type="molecule type" value="Genomic_DNA"/>
</dbReference>
<feature type="signal peptide" evidence="1">
    <location>
        <begin position="1"/>
        <end position="16"/>
    </location>
</feature>
<dbReference type="OrthoDB" id="3679184at2759"/>
<reference evidence="2" key="1">
    <citation type="journal article" date="2021" name="Nat. Commun.">
        <title>Genetic determinants of endophytism in the Arabidopsis root mycobiome.</title>
        <authorList>
            <person name="Mesny F."/>
            <person name="Miyauchi S."/>
            <person name="Thiergart T."/>
            <person name="Pickel B."/>
            <person name="Atanasova L."/>
            <person name="Karlsson M."/>
            <person name="Huettel B."/>
            <person name="Barry K.W."/>
            <person name="Haridas S."/>
            <person name="Chen C."/>
            <person name="Bauer D."/>
            <person name="Andreopoulos W."/>
            <person name="Pangilinan J."/>
            <person name="LaButti K."/>
            <person name="Riley R."/>
            <person name="Lipzen A."/>
            <person name="Clum A."/>
            <person name="Drula E."/>
            <person name="Henrissat B."/>
            <person name="Kohler A."/>
            <person name="Grigoriev I.V."/>
            <person name="Martin F.M."/>
            <person name="Hacquard S."/>
        </authorList>
    </citation>
    <scope>NUCLEOTIDE SEQUENCE</scope>
    <source>
        <strain evidence="2">MPI-CAGE-CH-0230</strain>
    </source>
</reference>
<comment type="caution">
    <text evidence="2">The sequence shown here is derived from an EMBL/GenBank/DDBJ whole genome shotgun (WGS) entry which is preliminary data.</text>
</comment>
<keyword evidence="3" id="KW-1185">Reference proteome</keyword>
<sequence length="155" mass="16182">MKFFTLAFAATASAAAVKRCGGSAGSAPVFDVTEFTAGCTPHSVLCHYSFKVVRHNAGETTPVSCSATQPAFGSNQLPSVSEGTCENSSRTFKIVRSEGPAIALFVSQPVSPSTNITGVHQINPDELAYTNQQVPTGVVQTYIGSPNFPLNAPEV</sequence>
<feature type="chain" id="PRO_5040154266" description="Hypersensitive response-inducing protein" evidence="1">
    <location>
        <begin position="17"/>
        <end position="155"/>
    </location>
</feature>
<evidence type="ECO:0000313" key="2">
    <source>
        <dbReference type="EMBL" id="KAH7026728.1"/>
    </source>
</evidence>
<evidence type="ECO:0008006" key="4">
    <source>
        <dbReference type="Google" id="ProtNLM"/>
    </source>
</evidence>
<proteinExistence type="predicted"/>
<keyword evidence="1" id="KW-0732">Signal</keyword>
<organism evidence="2 3">
    <name type="scientific">Microdochium trichocladiopsis</name>
    <dbReference type="NCBI Taxonomy" id="1682393"/>
    <lineage>
        <taxon>Eukaryota</taxon>
        <taxon>Fungi</taxon>
        <taxon>Dikarya</taxon>
        <taxon>Ascomycota</taxon>
        <taxon>Pezizomycotina</taxon>
        <taxon>Sordariomycetes</taxon>
        <taxon>Xylariomycetidae</taxon>
        <taxon>Xylariales</taxon>
        <taxon>Microdochiaceae</taxon>
        <taxon>Microdochium</taxon>
    </lineage>
</organism>
<dbReference type="RefSeq" id="XP_046009945.1">
    <property type="nucleotide sequence ID" value="XM_046154954.1"/>
</dbReference>
<evidence type="ECO:0000256" key="1">
    <source>
        <dbReference type="SAM" id="SignalP"/>
    </source>
</evidence>